<reference evidence="1 2" key="1">
    <citation type="submission" date="2016-08" db="EMBL/GenBank/DDBJ databases">
        <authorList>
            <person name="Varghese N."/>
            <person name="Submissions Spin"/>
        </authorList>
    </citation>
    <scope>NUCLEOTIDE SEQUENCE [LARGE SCALE GENOMIC DNA]</scope>
    <source>
        <strain evidence="1 2">HL-109</strain>
    </source>
</reference>
<accession>A0ABY0K5Z6</accession>
<proteinExistence type="predicted"/>
<dbReference type="RefSeq" id="WP_074443699.1">
    <property type="nucleotide sequence ID" value="NZ_FMBM01000001.1"/>
</dbReference>
<evidence type="ECO:0000313" key="2">
    <source>
        <dbReference type="Proteomes" id="UP000182800"/>
    </source>
</evidence>
<sequence>MDPTARPEGRAPRARRKAACFVAGSALLAASLVLPGCTPRIDEEQARLCRMTLPALNPDGADIRITRLVPARDGPGIRIDYTVTPSAEIGIRSRAGPQRAWVICRFDPVPFSTSAPRLAAIETQNGPVTGASVYLMQRFWLRTPEAATADPGR</sequence>
<gene>
    <name evidence="1" type="ORF">GA0071312_0808</name>
</gene>
<keyword evidence="2" id="KW-1185">Reference proteome</keyword>
<dbReference type="EMBL" id="FMBM01000001">
    <property type="protein sequence ID" value="SCC79322.1"/>
    <property type="molecule type" value="Genomic_DNA"/>
</dbReference>
<dbReference type="Proteomes" id="UP000182800">
    <property type="component" value="Unassembled WGS sequence"/>
</dbReference>
<organism evidence="1 2">
    <name type="scientific">Saliniramus fredricksonii</name>
    <dbReference type="NCBI Taxonomy" id="1653334"/>
    <lineage>
        <taxon>Bacteria</taxon>
        <taxon>Pseudomonadati</taxon>
        <taxon>Pseudomonadota</taxon>
        <taxon>Alphaproteobacteria</taxon>
        <taxon>Hyphomicrobiales</taxon>
        <taxon>Salinarimonadaceae</taxon>
        <taxon>Saliniramus</taxon>
    </lineage>
</organism>
<protein>
    <recommendedName>
        <fullName evidence="3">Lipoprotein</fullName>
    </recommendedName>
</protein>
<evidence type="ECO:0008006" key="3">
    <source>
        <dbReference type="Google" id="ProtNLM"/>
    </source>
</evidence>
<evidence type="ECO:0000313" key="1">
    <source>
        <dbReference type="EMBL" id="SCC79322.1"/>
    </source>
</evidence>
<name>A0ABY0K5Z6_9HYPH</name>
<comment type="caution">
    <text evidence="1">The sequence shown here is derived from an EMBL/GenBank/DDBJ whole genome shotgun (WGS) entry which is preliminary data.</text>
</comment>